<dbReference type="InterPro" id="IPR036179">
    <property type="entry name" value="Ig-like_dom_sf"/>
</dbReference>
<dbReference type="InterPro" id="IPR007110">
    <property type="entry name" value="Ig-like_dom"/>
</dbReference>
<sequence length="345" mass="38343">MSEFVQVFSLSHTHTHTHTRCKRERRLMLRLLNSFNMAQKLFLFCLFALHSVSLSNIVQYPAVVTAVRGETVSMTCNTVEVLSRCDSVYWYKVQLRTREMILSTAVHTDPSLKLCRGVIYNASVADSGIYYCSVKHSVIYYTGNGTTVIITEPRPGPVVTLYVPDVSVGPSVSLQCVVMGVVPSEAIVSWVVGDSETTGWTESGWTHADASAVEYTRAHISIPSDTWLEAPNVECVVEVDGRRVSKSYKKSSSQLCSWLMYLCAGVALVILTVFIVTLVSLQTAGQCRVRTRSTESCFNQRNGGKRRTDTAKRSSITEVQYASLDLISNGQRGRTMLNRNVLLNE</sequence>
<feature type="domain" description="Ig-like" evidence="4">
    <location>
        <begin position="55"/>
        <end position="151"/>
    </location>
</feature>
<evidence type="ECO:0000313" key="5">
    <source>
        <dbReference type="Proteomes" id="UP000221080"/>
    </source>
</evidence>
<organism evidence="5 6">
    <name type="scientific">Ictalurus punctatus</name>
    <name type="common">Channel catfish</name>
    <name type="synonym">Silurus punctatus</name>
    <dbReference type="NCBI Taxonomy" id="7998"/>
    <lineage>
        <taxon>Eukaryota</taxon>
        <taxon>Metazoa</taxon>
        <taxon>Chordata</taxon>
        <taxon>Craniata</taxon>
        <taxon>Vertebrata</taxon>
        <taxon>Euteleostomi</taxon>
        <taxon>Actinopterygii</taxon>
        <taxon>Neopterygii</taxon>
        <taxon>Teleostei</taxon>
        <taxon>Ostariophysi</taxon>
        <taxon>Siluriformes</taxon>
        <taxon>Ictaluridae</taxon>
        <taxon>Ictalurus</taxon>
    </lineage>
</organism>
<dbReference type="PANTHER" id="PTHR19971">
    <property type="entry name" value="SIGNAL-REGULATORY PROTEIN BETA"/>
    <property type="match status" value="1"/>
</dbReference>
<dbReference type="PROSITE" id="PS50835">
    <property type="entry name" value="IG_LIKE"/>
    <property type="match status" value="2"/>
</dbReference>
<dbReference type="AlphaFoldDB" id="A0A2D0S1J3"/>
<dbReference type="InterPro" id="IPR003599">
    <property type="entry name" value="Ig_sub"/>
</dbReference>
<dbReference type="RefSeq" id="XP_017336619.2">
    <property type="nucleotide sequence ID" value="XM_017481130.3"/>
</dbReference>
<name>A0A2D0S1J3_ICTPU</name>
<dbReference type="Gene3D" id="2.60.40.10">
    <property type="entry name" value="Immunoglobulins"/>
    <property type="match status" value="2"/>
</dbReference>
<dbReference type="SMART" id="SM00409">
    <property type="entry name" value="IG"/>
    <property type="match status" value="1"/>
</dbReference>
<dbReference type="InterPro" id="IPR013783">
    <property type="entry name" value="Ig-like_fold"/>
</dbReference>
<dbReference type="OrthoDB" id="10043043at2759"/>
<evidence type="ECO:0000256" key="3">
    <source>
        <dbReference type="SAM" id="Phobius"/>
    </source>
</evidence>
<keyword evidence="3" id="KW-0472">Membrane</keyword>
<dbReference type="SUPFAM" id="SSF48726">
    <property type="entry name" value="Immunoglobulin"/>
    <property type="match status" value="2"/>
</dbReference>
<keyword evidence="5" id="KW-1185">Reference proteome</keyword>
<keyword evidence="3" id="KW-1133">Transmembrane helix</keyword>
<accession>A0A2D0S1J3</accession>
<evidence type="ECO:0000259" key="4">
    <source>
        <dbReference type="PROSITE" id="PS50835"/>
    </source>
</evidence>
<dbReference type="Proteomes" id="UP000221080">
    <property type="component" value="Chromosome 12"/>
</dbReference>
<keyword evidence="1" id="KW-1015">Disulfide bond</keyword>
<evidence type="ECO:0000256" key="2">
    <source>
        <dbReference type="ARBA" id="ARBA00023180"/>
    </source>
</evidence>
<evidence type="ECO:0000313" key="6">
    <source>
        <dbReference type="RefSeq" id="XP_017336619.2"/>
    </source>
</evidence>
<reference evidence="6" key="2">
    <citation type="submission" date="2025-08" db="UniProtKB">
        <authorList>
            <consortium name="RefSeq"/>
        </authorList>
    </citation>
    <scope>IDENTIFICATION</scope>
    <source>
        <tissue evidence="6">Blood</tissue>
    </source>
</reference>
<gene>
    <name evidence="6" type="primary">LOC108272625</name>
</gene>
<keyword evidence="2" id="KW-0325">Glycoprotein</keyword>
<dbReference type="KEGG" id="ipu:108272625"/>
<proteinExistence type="predicted"/>
<dbReference type="InterPro" id="IPR051755">
    <property type="entry name" value="Ig-like_CS_Receptor"/>
</dbReference>
<evidence type="ECO:0000256" key="1">
    <source>
        <dbReference type="ARBA" id="ARBA00023157"/>
    </source>
</evidence>
<keyword evidence="3" id="KW-0812">Transmembrane</keyword>
<feature type="domain" description="Ig-like" evidence="4">
    <location>
        <begin position="157"/>
        <end position="245"/>
    </location>
</feature>
<protein>
    <submittedName>
        <fullName evidence="6">Uncharacterized protein LOC108272625 isoform X1</fullName>
    </submittedName>
</protein>
<dbReference type="GeneID" id="108272625"/>
<feature type="transmembrane region" description="Helical" evidence="3">
    <location>
        <begin position="258"/>
        <end position="281"/>
    </location>
</feature>
<reference evidence="5" key="1">
    <citation type="journal article" date="2016" name="Nat. Commun.">
        <title>The channel catfish genome sequence provides insights into the evolution of scale formation in teleosts.</title>
        <authorList>
            <person name="Liu Z."/>
            <person name="Liu S."/>
            <person name="Yao J."/>
            <person name="Bao L."/>
            <person name="Zhang J."/>
            <person name="Li Y."/>
            <person name="Jiang C."/>
            <person name="Sun L."/>
            <person name="Wang R."/>
            <person name="Zhang Y."/>
            <person name="Zhou T."/>
            <person name="Zeng Q."/>
            <person name="Fu Q."/>
            <person name="Gao S."/>
            <person name="Li N."/>
            <person name="Koren S."/>
            <person name="Jiang Y."/>
            <person name="Zimin A."/>
            <person name="Xu P."/>
            <person name="Phillippy A.M."/>
            <person name="Geng X."/>
            <person name="Song L."/>
            <person name="Sun F."/>
            <person name="Li C."/>
            <person name="Wang X."/>
            <person name="Chen A."/>
            <person name="Jin Y."/>
            <person name="Yuan Z."/>
            <person name="Yang Y."/>
            <person name="Tan S."/>
            <person name="Peatman E."/>
            <person name="Lu J."/>
            <person name="Qin Z."/>
            <person name="Dunham R."/>
            <person name="Li Z."/>
            <person name="Sonstegard T."/>
            <person name="Feng J."/>
            <person name="Danzmann R.G."/>
            <person name="Schroeder S."/>
            <person name="Scheffler B."/>
            <person name="Duke M.V."/>
            <person name="Ballard L."/>
            <person name="Kucuktas H."/>
            <person name="Kaltenboeck L."/>
            <person name="Liu H."/>
            <person name="Armbruster J."/>
            <person name="Xie Y."/>
            <person name="Kirby M.L."/>
            <person name="Tian Y."/>
            <person name="Flanagan M.E."/>
            <person name="Mu W."/>
            <person name="Waldbieser G.C."/>
        </authorList>
    </citation>
    <scope>NUCLEOTIDE SEQUENCE [LARGE SCALE GENOMIC DNA]</scope>
    <source>
        <strain evidence="5">SDA103</strain>
    </source>
</reference>